<proteinExistence type="predicted"/>
<gene>
    <name evidence="1" type="ORF">GLP40_04630</name>
</gene>
<keyword evidence="2" id="KW-1185">Reference proteome</keyword>
<evidence type="ECO:0008006" key="3">
    <source>
        <dbReference type="Google" id="ProtNLM"/>
    </source>
</evidence>
<evidence type="ECO:0000313" key="2">
    <source>
        <dbReference type="Proteomes" id="UP000432464"/>
    </source>
</evidence>
<dbReference type="SUPFAM" id="SSF51445">
    <property type="entry name" value="(Trans)glycosidases"/>
    <property type="match status" value="1"/>
</dbReference>
<organism evidence="1 2">
    <name type="scientific">Nocardia aurantiaca</name>
    <dbReference type="NCBI Taxonomy" id="2675850"/>
    <lineage>
        <taxon>Bacteria</taxon>
        <taxon>Bacillati</taxon>
        <taxon>Actinomycetota</taxon>
        <taxon>Actinomycetes</taxon>
        <taxon>Mycobacteriales</taxon>
        <taxon>Nocardiaceae</taxon>
        <taxon>Nocardia</taxon>
    </lineage>
</organism>
<protein>
    <recommendedName>
        <fullName evidence="3">GH18 domain-containing protein</fullName>
    </recommendedName>
</protein>
<accession>A0A6I3KVI7</accession>
<evidence type="ECO:0000313" key="1">
    <source>
        <dbReference type="EMBL" id="MTE12074.1"/>
    </source>
</evidence>
<reference evidence="1 2" key="1">
    <citation type="submission" date="2019-11" db="EMBL/GenBank/DDBJ databases">
        <title>Nocardia sp. nov. CT2-14 isolated from soil.</title>
        <authorList>
            <person name="Kanchanasin P."/>
            <person name="Tanasupawat S."/>
            <person name="Yuki M."/>
            <person name="Kudo T."/>
        </authorList>
    </citation>
    <scope>NUCLEOTIDE SEQUENCE [LARGE SCALE GENOMIC DNA]</scope>
    <source>
        <strain evidence="1 2">CT2-14</strain>
    </source>
</reference>
<name>A0A6I3KVI7_9NOCA</name>
<comment type="caution">
    <text evidence="1">The sequence shown here is derived from an EMBL/GenBank/DDBJ whole genome shotgun (WGS) entry which is preliminary data.</text>
</comment>
<dbReference type="EMBL" id="WMBB01000002">
    <property type="protein sequence ID" value="MTE12074.1"/>
    <property type="molecule type" value="Genomic_DNA"/>
</dbReference>
<dbReference type="Proteomes" id="UP000432464">
    <property type="component" value="Unassembled WGS sequence"/>
</dbReference>
<sequence>MERTAAAARSWWRSRSRLRRIALVLLAIAGILVTPVFAATVFLWLEDAGTPPPDARTRGHDALWLGHAWVDGRKSDADIAQLGTLLSGTGIKDLYVHTGPLGNDGALSPDLYPQAGWFVEAVHRMLPGIRVQAWLGDVLAPEFDGLNTDDPATRDHVVSTSAQVLDLGFDGIHFDFEPVRSGSSGYIAILDRVRAVAADRRGLVSVSAPVIDPLPGTHSVGLVLFDHGKWWPQAYFAEVARRVDQIADMSYDTAVPSRMLYAGYVAQQTGLALQVTPPGTDLLIGLPAFWADDLGHHGGAETVAAAIRGVRPGLGRTARDRRAFGVALYVDFAATEQDWADYRRDWS</sequence>
<dbReference type="InterPro" id="IPR017853">
    <property type="entry name" value="GH"/>
</dbReference>
<dbReference type="Gene3D" id="3.20.20.80">
    <property type="entry name" value="Glycosidases"/>
    <property type="match status" value="1"/>
</dbReference>
<dbReference type="AlphaFoldDB" id="A0A6I3KVI7"/>